<evidence type="ECO:0000256" key="1">
    <source>
        <dbReference type="SAM" id="MobiDB-lite"/>
    </source>
</evidence>
<organism evidence="2 3">
    <name type="scientific">Plasmopara halstedii</name>
    <name type="common">Downy mildew of sunflower</name>
    <dbReference type="NCBI Taxonomy" id="4781"/>
    <lineage>
        <taxon>Eukaryota</taxon>
        <taxon>Sar</taxon>
        <taxon>Stramenopiles</taxon>
        <taxon>Oomycota</taxon>
        <taxon>Peronosporomycetes</taxon>
        <taxon>Peronosporales</taxon>
        <taxon>Peronosporaceae</taxon>
        <taxon>Plasmopara</taxon>
    </lineage>
</organism>
<feature type="compositionally biased region" description="Basic and acidic residues" evidence="1">
    <location>
        <begin position="76"/>
        <end position="85"/>
    </location>
</feature>
<feature type="compositionally biased region" description="Basic and acidic residues" evidence="1">
    <location>
        <begin position="94"/>
        <end position="106"/>
    </location>
</feature>
<proteinExistence type="predicted"/>
<accession>A0A0P1B7N8</accession>
<sequence>MALSHPEAEPATGFELEVHRFPFLTAPGAPPSHEATNSSARRLGAAPRGRNSPKREAVSAQKAAGFRGLPHGGMQPRRDDRRSANDDGLCPPELEEHRVSPDGDRPSRHRPPPTFIDENDGVHYHVERLVGRRRRRGFT</sequence>
<protein>
    <submittedName>
        <fullName evidence="2">Uncharacterized protein</fullName>
    </submittedName>
</protein>
<reference evidence="3" key="1">
    <citation type="submission" date="2014-09" db="EMBL/GenBank/DDBJ databases">
        <authorList>
            <person name="Sharma Rahul"/>
            <person name="Thines Marco"/>
        </authorList>
    </citation>
    <scope>NUCLEOTIDE SEQUENCE [LARGE SCALE GENOMIC DNA]</scope>
</reference>
<feature type="region of interest" description="Disordered" evidence="1">
    <location>
        <begin position="23"/>
        <end position="121"/>
    </location>
</feature>
<evidence type="ECO:0000313" key="3">
    <source>
        <dbReference type="Proteomes" id="UP000054928"/>
    </source>
</evidence>
<evidence type="ECO:0000313" key="2">
    <source>
        <dbReference type="EMBL" id="CEG50450.1"/>
    </source>
</evidence>
<dbReference type="GeneID" id="36395649"/>
<dbReference type="AlphaFoldDB" id="A0A0P1B7N8"/>
<dbReference type="Proteomes" id="UP000054928">
    <property type="component" value="Unassembled WGS sequence"/>
</dbReference>
<keyword evidence="3" id="KW-1185">Reference proteome</keyword>
<dbReference type="RefSeq" id="XP_024586819.1">
    <property type="nucleotide sequence ID" value="XM_024717767.1"/>
</dbReference>
<name>A0A0P1B7N8_PLAHL</name>
<dbReference type="EMBL" id="CCYD01000116">
    <property type="protein sequence ID" value="CEG50450.1"/>
    <property type="molecule type" value="Genomic_DNA"/>
</dbReference>